<evidence type="ECO:0000313" key="8">
    <source>
        <dbReference type="Ensembl" id="ENSDCDP00010043216.1"/>
    </source>
</evidence>
<evidence type="ECO:0008006" key="10">
    <source>
        <dbReference type="Google" id="ProtNLM"/>
    </source>
</evidence>
<dbReference type="InterPro" id="IPR050780">
    <property type="entry name" value="Mucin_vWF_Thrombospondin_sf"/>
</dbReference>
<dbReference type="PROSITE" id="PS01225">
    <property type="entry name" value="CTCK_2"/>
    <property type="match status" value="1"/>
</dbReference>
<dbReference type="InterPro" id="IPR036084">
    <property type="entry name" value="Ser_inhib-like_sf"/>
</dbReference>
<dbReference type="InterPro" id="IPR014853">
    <property type="entry name" value="VWF/SSPO/ZAN-like_Cys-rich_dom"/>
</dbReference>
<dbReference type="GeneTree" id="ENSGT00940000163235"/>
<feature type="domain" description="VWFC" evidence="6">
    <location>
        <begin position="486"/>
        <end position="554"/>
    </location>
</feature>
<feature type="domain" description="CTCK" evidence="5">
    <location>
        <begin position="623"/>
        <end position="717"/>
    </location>
</feature>
<dbReference type="PROSITE" id="PS51233">
    <property type="entry name" value="VWFD"/>
    <property type="match status" value="1"/>
</dbReference>
<dbReference type="InterPro" id="IPR006207">
    <property type="entry name" value="Cys_knot_C"/>
</dbReference>
<feature type="disulfide bond" evidence="4">
    <location>
        <begin position="644"/>
        <end position="693"/>
    </location>
</feature>
<dbReference type="InterPro" id="IPR001846">
    <property type="entry name" value="VWF_type-D"/>
</dbReference>
<keyword evidence="9" id="KW-1185">Reference proteome</keyword>
<evidence type="ECO:0000256" key="3">
    <source>
        <dbReference type="ARBA" id="ARBA00023180"/>
    </source>
</evidence>
<dbReference type="Proteomes" id="UP000694580">
    <property type="component" value="Chromosome 17"/>
</dbReference>
<dbReference type="SUPFAM" id="SSF57567">
    <property type="entry name" value="Serine protease inhibitors"/>
    <property type="match status" value="1"/>
</dbReference>
<organism evidence="8 9">
    <name type="scientific">Denticeps clupeoides</name>
    <name type="common">denticle herring</name>
    <dbReference type="NCBI Taxonomy" id="299321"/>
    <lineage>
        <taxon>Eukaryota</taxon>
        <taxon>Metazoa</taxon>
        <taxon>Chordata</taxon>
        <taxon>Craniata</taxon>
        <taxon>Vertebrata</taxon>
        <taxon>Euteleostomi</taxon>
        <taxon>Actinopterygii</taxon>
        <taxon>Neopterygii</taxon>
        <taxon>Teleostei</taxon>
        <taxon>Clupei</taxon>
        <taxon>Clupeiformes</taxon>
        <taxon>Denticipitoidei</taxon>
        <taxon>Denticipitidae</taxon>
        <taxon>Denticeps</taxon>
    </lineage>
</organism>
<feature type="domain" description="VWFC" evidence="6">
    <location>
        <begin position="379"/>
        <end position="448"/>
    </location>
</feature>
<dbReference type="InterPro" id="IPR029034">
    <property type="entry name" value="Cystine-knot_cytokine"/>
</dbReference>
<protein>
    <recommendedName>
        <fullName evidence="10">Intestinal mucin-like protein</fullName>
    </recommendedName>
</protein>
<dbReference type="PROSITE" id="PS50184">
    <property type="entry name" value="VWFC_2"/>
    <property type="match status" value="2"/>
</dbReference>
<dbReference type="CDD" id="cd19941">
    <property type="entry name" value="TIL"/>
    <property type="match status" value="1"/>
</dbReference>
<dbReference type="Gene3D" id="2.10.25.10">
    <property type="entry name" value="Laminin"/>
    <property type="match status" value="1"/>
</dbReference>
<dbReference type="SMART" id="SM00832">
    <property type="entry name" value="C8"/>
    <property type="match status" value="1"/>
</dbReference>
<dbReference type="Ensembl" id="ENSDCDT00010053272.1">
    <property type="protein sequence ID" value="ENSDCDP00010043216.1"/>
    <property type="gene ID" value="ENSDCDG00010027006.1"/>
</dbReference>
<feature type="disulfide bond" evidence="4">
    <location>
        <begin position="659"/>
        <end position="711"/>
    </location>
</feature>
<dbReference type="PANTHER" id="PTHR11339">
    <property type="entry name" value="EXTRACELLULAR MATRIX GLYCOPROTEIN RELATED"/>
    <property type="match status" value="1"/>
</dbReference>
<evidence type="ECO:0000259" key="5">
    <source>
        <dbReference type="PROSITE" id="PS01225"/>
    </source>
</evidence>
<evidence type="ECO:0000259" key="7">
    <source>
        <dbReference type="PROSITE" id="PS51233"/>
    </source>
</evidence>
<name>A0AAY4DG17_9TELE</name>
<feature type="domain" description="VWFD" evidence="7">
    <location>
        <begin position="48"/>
        <end position="231"/>
    </location>
</feature>
<reference evidence="8" key="2">
    <citation type="submission" date="2025-08" db="UniProtKB">
        <authorList>
            <consortium name="Ensembl"/>
        </authorList>
    </citation>
    <scope>IDENTIFICATION</scope>
</reference>
<dbReference type="SMART" id="SM00216">
    <property type="entry name" value="VWD"/>
    <property type="match status" value="1"/>
</dbReference>
<evidence type="ECO:0000256" key="1">
    <source>
        <dbReference type="ARBA" id="ARBA00022737"/>
    </source>
</evidence>
<sequence length="723" mass="80215">MARCIEDNIIEIIPYECPPLQNITCANGMPPVEVWDENYCCKRHACDCYCEGWGDPHYMTFDGLSYSHQGNCTYVLMEETVPKYNFKIYVDNVRCDPTEDVSCPRAVIVSFNSLVITLKNQNLMGPSKLEAIKDGKTLPLPYAMNGVSVSSSSLKLILKIPQLQIVVTFGIIGFTVHLPYQFFGGNTQGHCGTCNNNQADDCMIPGGQLVHDCAVMADFWPAKDIYRPDCPVPTVVPTGSPKPQPTMKPCNSDSACDLLTSSLFAECHEFVSPDRFYQSCVFDSCHMSNPTVECTSLQVYAETCSEFGVCIYWRNHTTMCASDCSPGKVYKPCGPASQPSCDDNPTEPVLNVMVEGCFCPEGQILFSKESTLCVDKCGCLDPEGIVREFNERFEYNCQDCLCEETTKTVTCKPKVCSNPGAISCNEPGFIIANETDPDDSCCSKLTCRCDSRTCPPSDMKCNVGYTPVVTVPDGKCCPEYTCESKKVCVHKGLEYEPGTTIPVVDCQECNCTMEVDPKSNLFKVRCGWMSCPETCEHGYEYVDTDPYACCGQCVQTHCAVSINGSVQLLEHGATWTPPQSNCEKYSCLKVDGTFMVTKSKIQCPPFQQSNCQPVSIQHTTAKCVEKDQACKVETMLKTITYKGCQSVEEVEMTYCEGSCNTYSKYSELEASMKHTCTCCRESRTSNRTVDLFCLNGITTPYTYTHVHQCQCSETDCRTRRPLV</sequence>
<reference evidence="8 9" key="1">
    <citation type="submission" date="2020-06" db="EMBL/GenBank/DDBJ databases">
        <authorList>
            <consortium name="Wellcome Sanger Institute Data Sharing"/>
        </authorList>
    </citation>
    <scope>NUCLEOTIDE SEQUENCE [LARGE SCALE GENOMIC DNA]</scope>
</reference>
<evidence type="ECO:0000313" key="9">
    <source>
        <dbReference type="Proteomes" id="UP000694580"/>
    </source>
</evidence>
<dbReference type="Gene3D" id="2.10.90.10">
    <property type="entry name" value="Cystine-knot cytokines"/>
    <property type="match status" value="1"/>
</dbReference>
<dbReference type="SMART" id="SM00041">
    <property type="entry name" value="CT"/>
    <property type="match status" value="1"/>
</dbReference>
<comment type="caution">
    <text evidence="4">Lacks conserved residue(s) required for the propagation of feature annotation.</text>
</comment>
<accession>A0AAY4DG17</accession>
<keyword evidence="2 4" id="KW-1015">Disulfide bond</keyword>
<dbReference type="AlphaFoldDB" id="A0AAY4DG17"/>
<proteinExistence type="predicted"/>
<feature type="disulfide bond" evidence="4">
    <location>
        <begin position="655"/>
        <end position="709"/>
    </location>
</feature>
<dbReference type="PROSITE" id="PS01208">
    <property type="entry name" value="VWFC_1"/>
    <property type="match status" value="1"/>
</dbReference>
<dbReference type="PANTHER" id="PTHR11339:SF406">
    <property type="entry name" value="MUCIN-5AC-LIKE"/>
    <property type="match status" value="1"/>
</dbReference>
<dbReference type="PROSITE" id="PS01185">
    <property type="entry name" value="CTCK_1"/>
    <property type="match status" value="1"/>
</dbReference>
<keyword evidence="1" id="KW-0677">Repeat</keyword>
<dbReference type="Pfam" id="PF00094">
    <property type="entry name" value="VWD"/>
    <property type="match status" value="1"/>
</dbReference>
<dbReference type="Pfam" id="PF08742">
    <property type="entry name" value="C8"/>
    <property type="match status" value="1"/>
</dbReference>
<keyword evidence="3" id="KW-0325">Glycoprotein</keyword>
<reference evidence="8" key="3">
    <citation type="submission" date="2025-09" db="UniProtKB">
        <authorList>
            <consortium name="Ensembl"/>
        </authorList>
    </citation>
    <scope>IDENTIFICATION</scope>
</reference>
<evidence type="ECO:0000259" key="6">
    <source>
        <dbReference type="PROSITE" id="PS50184"/>
    </source>
</evidence>
<evidence type="ECO:0000256" key="4">
    <source>
        <dbReference type="PROSITE-ProRule" id="PRU00039"/>
    </source>
</evidence>
<evidence type="ECO:0000256" key="2">
    <source>
        <dbReference type="ARBA" id="ARBA00023157"/>
    </source>
</evidence>
<dbReference type="InterPro" id="IPR001007">
    <property type="entry name" value="VWF_dom"/>
</dbReference>